<accession>A0A3N1D1I7</accession>
<keyword evidence="4 7" id="KW-1133">Transmembrane helix</keyword>
<dbReference type="AlphaFoldDB" id="A0A3N1D1I7"/>
<evidence type="ECO:0000256" key="2">
    <source>
        <dbReference type="ARBA" id="ARBA00022448"/>
    </source>
</evidence>
<keyword evidence="5 7" id="KW-0472">Membrane</keyword>
<keyword evidence="3 7" id="KW-0812">Transmembrane</keyword>
<evidence type="ECO:0000256" key="4">
    <source>
        <dbReference type="ARBA" id="ARBA00022989"/>
    </source>
</evidence>
<proteinExistence type="predicted"/>
<dbReference type="Gene3D" id="1.20.1250.20">
    <property type="entry name" value="MFS general substrate transporter like domains"/>
    <property type="match status" value="2"/>
</dbReference>
<feature type="region of interest" description="Disordered" evidence="6">
    <location>
        <begin position="467"/>
        <end position="487"/>
    </location>
</feature>
<reference evidence="9 10" key="1">
    <citation type="submission" date="2018-11" db="EMBL/GenBank/DDBJ databases">
        <title>Sequencing the genomes of 1000 actinobacteria strains.</title>
        <authorList>
            <person name="Klenk H.-P."/>
        </authorList>
    </citation>
    <scope>NUCLEOTIDE SEQUENCE [LARGE SCALE GENOMIC DNA]</scope>
    <source>
        <strain evidence="9 10">DSM 44254</strain>
    </source>
</reference>
<feature type="transmembrane region" description="Helical" evidence="7">
    <location>
        <begin position="405"/>
        <end position="429"/>
    </location>
</feature>
<feature type="transmembrane region" description="Helical" evidence="7">
    <location>
        <begin position="310"/>
        <end position="333"/>
    </location>
</feature>
<evidence type="ECO:0000313" key="10">
    <source>
        <dbReference type="Proteomes" id="UP000272400"/>
    </source>
</evidence>
<comment type="caution">
    <text evidence="9">The sequence shown here is derived from an EMBL/GenBank/DDBJ whole genome shotgun (WGS) entry which is preliminary data.</text>
</comment>
<dbReference type="PANTHER" id="PTHR42718">
    <property type="entry name" value="MAJOR FACILITATOR SUPERFAMILY MULTIDRUG TRANSPORTER MFSC"/>
    <property type="match status" value="1"/>
</dbReference>
<protein>
    <submittedName>
        <fullName evidence="9">MFS transporter</fullName>
    </submittedName>
</protein>
<dbReference type="GO" id="GO:0022857">
    <property type="term" value="F:transmembrane transporter activity"/>
    <property type="evidence" value="ECO:0007669"/>
    <property type="project" value="InterPro"/>
</dbReference>
<feature type="transmembrane region" description="Helical" evidence="7">
    <location>
        <begin position="111"/>
        <end position="131"/>
    </location>
</feature>
<evidence type="ECO:0000259" key="8">
    <source>
        <dbReference type="PROSITE" id="PS50850"/>
    </source>
</evidence>
<keyword evidence="10" id="KW-1185">Reference proteome</keyword>
<feature type="transmembrane region" description="Helical" evidence="7">
    <location>
        <begin position="370"/>
        <end position="393"/>
    </location>
</feature>
<evidence type="ECO:0000256" key="3">
    <source>
        <dbReference type="ARBA" id="ARBA00022692"/>
    </source>
</evidence>
<dbReference type="PANTHER" id="PTHR42718:SF9">
    <property type="entry name" value="MAJOR FACILITATOR SUPERFAMILY MULTIDRUG TRANSPORTER MFSC"/>
    <property type="match status" value="1"/>
</dbReference>
<organism evidence="9 10">
    <name type="scientific">Actinocorallia herbida</name>
    <dbReference type="NCBI Taxonomy" id="58109"/>
    <lineage>
        <taxon>Bacteria</taxon>
        <taxon>Bacillati</taxon>
        <taxon>Actinomycetota</taxon>
        <taxon>Actinomycetes</taxon>
        <taxon>Streptosporangiales</taxon>
        <taxon>Thermomonosporaceae</taxon>
        <taxon>Actinocorallia</taxon>
    </lineage>
</organism>
<feature type="transmembrane region" description="Helical" evidence="7">
    <location>
        <begin position="171"/>
        <end position="192"/>
    </location>
</feature>
<evidence type="ECO:0000256" key="6">
    <source>
        <dbReference type="SAM" id="MobiDB-lite"/>
    </source>
</evidence>
<feature type="transmembrane region" description="Helical" evidence="7">
    <location>
        <begin position="56"/>
        <end position="74"/>
    </location>
</feature>
<name>A0A3N1D1I7_9ACTN</name>
<feature type="transmembrane region" description="Helical" evidence="7">
    <location>
        <begin position="204"/>
        <end position="224"/>
    </location>
</feature>
<feature type="transmembrane region" description="Helical" evidence="7">
    <location>
        <begin position="441"/>
        <end position="463"/>
    </location>
</feature>
<dbReference type="SUPFAM" id="SSF103473">
    <property type="entry name" value="MFS general substrate transporter"/>
    <property type="match status" value="1"/>
</dbReference>
<comment type="subcellular location">
    <subcellularLocation>
        <location evidence="1">Cell membrane</location>
        <topology evidence="1">Multi-pass membrane protein</topology>
    </subcellularLocation>
</comment>
<sequence>MSTTTPAAIDPRPLRPLPFVIGILIVAAIVSSFESTMMYTALPDIIKDFDTTPGDAGWVLTSFLLVGAASAAISGKLGDAFGRRNVLIVVLAASIIGSVISLAAGSLEMIIAGRAIQGLAGGLIPLCIGVLRENVPQKNLPVAVAVVAGAAMWGGAAGNIVAGNIVDAWGWHYIFVVAAALAAVSAIGACFLPSPIFKAGLEKVDWFGGVLFAPGIALVLYGIHESSEWGWTSGETIGFVLGGLVVLAAWVGWELRVDVPLINIRFFFDRKLGLTLVATALVSFGTLGVSGFIGQMVWQTPESAPVGLGLSASNAGALSFGIGLIGFILSPLSGRISRNGRSHRAFIIGSTLGIIAAVLSAILLDTIVGFVIAQIVLTGATGFILSSLPNLIIEGVPEANTSEAQGVYMVTQTAFAGIGASIGTVLLSQHLVEGTAFSSRAGYTTVFAMVAVAAALALVAGLFMRTGSEKSPEGAGTNANPLTDAVA</sequence>
<feature type="transmembrane region" description="Helical" evidence="7">
    <location>
        <begin position="17"/>
        <end position="36"/>
    </location>
</feature>
<dbReference type="InterPro" id="IPR020846">
    <property type="entry name" value="MFS_dom"/>
</dbReference>
<evidence type="ECO:0000256" key="7">
    <source>
        <dbReference type="SAM" id="Phobius"/>
    </source>
</evidence>
<gene>
    <name evidence="9" type="ORF">EDD29_5010</name>
</gene>
<dbReference type="GO" id="GO:0005886">
    <property type="term" value="C:plasma membrane"/>
    <property type="evidence" value="ECO:0007669"/>
    <property type="project" value="UniProtKB-SubCell"/>
</dbReference>
<dbReference type="EMBL" id="RJKE01000001">
    <property type="protein sequence ID" value="ROO87403.1"/>
    <property type="molecule type" value="Genomic_DNA"/>
</dbReference>
<dbReference type="OrthoDB" id="8878955at2"/>
<feature type="transmembrane region" description="Helical" evidence="7">
    <location>
        <begin position="236"/>
        <end position="253"/>
    </location>
</feature>
<feature type="transmembrane region" description="Helical" evidence="7">
    <location>
        <begin position="86"/>
        <end position="105"/>
    </location>
</feature>
<dbReference type="Proteomes" id="UP000272400">
    <property type="component" value="Unassembled WGS sequence"/>
</dbReference>
<feature type="transmembrane region" description="Helical" evidence="7">
    <location>
        <begin position="143"/>
        <end position="165"/>
    </location>
</feature>
<evidence type="ECO:0000256" key="1">
    <source>
        <dbReference type="ARBA" id="ARBA00004651"/>
    </source>
</evidence>
<dbReference type="InterPro" id="IPR036259">
    <property type="entry name" value="MFS_trans_sf"/>
</dbReference>
<feature type="transmembrane region" description="Helical" evidence="7">
    <location>
        <begin position="345"/>
        <end position="364"/>
    </location>
</feature>
<dbReference type="PROSITE" id="PS50850">
    <property type="entry name" value="MFS"/>
    <property type="match status" value="1"/>
</dbReference>
<evidence type="ECO:0000256" key="5">
    <source>
        <dbReference type="ARBA" id="ARBA00023136"/>
    </source>
</evidence>
<dbReference type="Pfam" id="PF07690">
    <property type="entry name" value="MFS_1"/>
    <property type="match status" value="1"/>
</dbReference>
<evidence type="ECO:0000313" key="9">
    <source>
        <dbReference type="EMBL" id="ROO87403.1"/>
    </source>
</evidence>
<dbReference type="InterPro" id="IPR011701">
    <property type="entry name" value="MFS"/>
</dbReference>
<keyword evidence="2" id="KW-0813">Transport</keyword>
<feature type="domain" description="Major facilitator superfamily (MFS) profile" evidence="8">
    <location>
        <begin position="20"/>
        <end position="469"/>
    </location>
</feature>
<feature type="transmembrane region" description="Helical" evidence="7">
    <location>
        <begin position="274"/>
        <end position="298"/>
    </location>
</feature>